<feature type="transmembrane region" description="Helical" evidence="1">
    <location>
        <begin position="12"/>
        <end position="31"/>
    </location>
</feature>
<keyword evidence="1" id="KW-0812">Transmembrane</keyword>
<keyword evidence="1" id="KW-1133">Transmembrane helix</keyword>
<protein>
    <submittedName>
        <fullName evidence="2">Uncharacterized protein</fullName>
    </submittedName>
</protein>
<evidence type="ECO:0000313" key="3">
    <source>
        <dbReference type="Proteomes" id="UP000006900"/>
    </source>
</evidence>
<dbReference type="HOGENOM" id="CLU_3202281_0_0_11"/>
<dbReference type="EMBL" id="FM211192">
    <property type="protein sequence ID" value="CAR72025.1"/>
    <property type="molecule type" value="Genomic_DNA"/>
</dbReference>
<evidence type="ECO:0000313" key="2">
    <source>
        <dbReference type="EMBL" id="CAR72025.1"/>
    </source>
</evidence>
<proteinExistence type="predicted"/>
<gene>
    <name evidence="2" type="ordered locus">MLBr01928</name>
</gene>
<name>A0A0H3MRL2_MYCLB</name>
<organism evidence="2 3">
    <name type="scientific">Mycobacterium leprae (strain Br4923)</name>
    <dbReference type="NCBI Taxonomy" id="561304"/>
    <lineage>
        <taxon>Bacteria</taxon>
        <taxon>Bacillati</taxon>
        <taxon>Actinomycetota</taxon>
        <taxon>Actinomycetes</taxon>
        <taxon>Mycobacteriales</taxon>
        <taxon>Mycobacteriaceae</taxon>
        <taxon>Mycobacterium</taxon>
    </lineage>
</organism>
<sequence length="45" mass="5011">MADDLFEHSKQVGRLAGLGYVLILAGMIKCAPRHAFMWVKSHQAI</sequence>
<reference evidence="2 3" key="1">
    <citation type="journal article" date="2009" name="Nat. Genet.">
        <title>Comparative genomic and phylogeographic analysis of Mycobacterium leprae.</title>
        <authorList>
            <person name="Monot M."/>
            <person name="Honore N."/>
            <person name="Garnier T."/>
            <person name="Zidane N."/>
            <person name="Sherafi D."/>
            <person name="Paniz-Mondolfi A."/>
            <person name="Matsuoka M."/>
            <person name="Taylor G.M."/>
            <person name="Donoghue H.D."/>
            <person name="Bouwman A."/>
            <person name="Mays S."/>
            <person name="Watson C."/>
            <person name="Lockwood D."/>
            <person name="Khamispour A."/>
            <person name="Dowlati Y."/>
            <person name="Jianping S."/>
            <person name="Rea T.H."/>
            <person name="Vera-Cabrera L."/>
            <person name="Stefani M.M."/>
            <person name="Banu S."/>
            <person name="Macdonald M."/>
            <person name="Sapkota B.R."/>
            <person name="Spencer J.S."/>
            <person name="Thomas J."/>
            <person name="Harshman K."/>
            <person name="Singh P."/>
            <person name="Busso P."/>
            <person name="Gattiker A."/>
            <person name="Rougemont J."/>
            <person name="Brennan P.J."/>
            <person name="Cole S.T."/>
        </authorList>
    </citation>
    <scope>NUCLEOTIDE SEQUENCE [LARGE SCALE GENOMIC DNA]</scope>
    <source>
        <strain evidence="3">Br4923</strain>
    </source>
</reference>
<dbReference type="Proteomes" id="UP000006900">
    <property type="component" value="Chromosome"/>
</dbReference>
<accession>A0A0H3MRL2</accession>
<keyword evidence="1" id="KW-0472">Membrane</keyword>
<dbReference type="AlphaFoldDB" id="A0A0H3MRL2"/>
<evidence type="ECO:0000256" key="1">
    <source>
        <dbReference type="SAM" id="Phobius"/>
    </source>
</evidence>
<dbReference type="KEGG" id="mlb:MLBr01928"/>